<dbReference type="Proteomes" id="UP000274429">
    <property type="component" value="Unassembled WGS sequence"/>
</dbReference>
<accession>A0A0R3X9P8</accession>
<proteinExistence type="predicted"/>
<dbReference type="AlphaFoldDB" id="A0A0R3X9P8"/>
<name>A0A0R3X9P8_HYDTA</name>
<gene>
    <name evidence="1" type="ORF">TTAC_LOCUS10258</name>
</gene>
<organism evidence="3">
    <name type="scientific">Hydatigena taeniaeformis</name>
    <name type="common">Feline tapeworm</name>
    <name type="synonym">Taenia taeniaeformis</name>
    <dbReference type="NCBI Taxonomy" id="6205"/>
    <lineage>
        <taxon>Eukaryota</taxon>
        <taxon>Metazoa</taxon>
        <taxon>Spiralia</taxon>
        <taxon>Lophotrochozoa</taxon>
        <taxon>Platyhelminthes</taxon>
        <taxon>Cestoda</taxon>
        <taxon>Eucestoda</taxon>
        <taxon>Cyclophyllidea</taxon>
        <taxon>Taeniidae</taxon>
        <taxon>Hydatigera</taxon>
    </lineage>
</organism>
<reference evidence="1 2" key="2">
    <citation type="submission" date="2018-11" db="EMBL/GenBank/DDBJ databases">
        <authorList>
            <consortium name="Pathogen Informatics"/>
        </authorList>
    </citation>
    <scope>NUCLEOTIDE SEQUENCE [LARGE SCALE GENOMIC DNA]</scope>
</reference>
<reference evidence="3" key="1">
    <citation type="submission" date="2017-02" db="UniProtKB">
        <authorList>
            <consortium name="WormBaseParasite"/>
        </authorList>
    </citation>
    <scope>IDENTIFICATION</scope>
</reference>
<evidence type="ECO:0000313" key="3">
    <source>
        <dbReference type="WBParaSite" id="TTAC_0001027301-mRNA-1"/>
    </source>
</evidence>
<dbReference type="EMBL" id="UYWX01021482">
    <property type="protein sequence ID" value="VDM35238.1"/>
    <property type="molecule type" value="Genomic_DNA"/>
</dbReference>
<evidence type="ECO:0000313" key="1">
    <source>
        <dbReference type="EMBL" id="VDM35238.1"/>
    </source>
</evidence>
<evidence type="ECO:0000313" key="2">
    <source>
        <dbReference type="Proteomes" id="UP000274429"/>
    </source>
</evidence>
<protein>
    <submittedName>
        <fullName evidence="3">RNA-directed DNA polymerase-like protein</fullName>
    </submittedName>
</protein>
<keyword evidence="2" id="KW-1185">Reference proteome</keyword>
<dbReference type="WBParaSite" id="TTAC_0001027301-mRNA-1">
    <property type="protein sequence ID" value="TTAC_0001027301-mRNA-1"/>
    <property type="gene ID" value="TTAC_0001027301"/>
</dbReference>
<sequence>MEQQHDSESLQWASMVLDLPNVYTPELAMVFNSKCDVVLLSPQLENVLLSSDILQHPHFQDVFRIFRYCSCRLTFHNSAFMADSIPAIDFPVVVYRAHFSKYHIVFAEMYEKSTYLVIFGLRFGYAMPKPQLIVSLN</sequence>